<dbReference type="Pfam" id="PF00107">
    <property type="entry name" value="ADH_zinc_N"/>
    <property type="match status" value="1"/>
</dbReference>
<dbReference type="SUPFAM" id="SSF50129">
    <property type="entry name" value="GroES-like"/>
    <property type="match status" value="2"/>
</dbReference>
<sequence length="332" mass="36958">MAEVRNKRVVLRNYVVGFPKESDMKIVEGRVKLKVAEGFDKVLVKNLYLSCDPIMRVLMIKMDFIDEYHHYTPDAVCSKFIRSVLLYRPTVFNLPFTRLVFLSPTERASSISSMLHLHENLLLTSRVFRPLTGYGVSKVLDSGHPDYKKGDLVWGITKWEEYSFISPSQICFKIEHTDVPLSYYTGILGMPGMTAYAGFFEIGSPKKGENVFVSAASGAVGQLVGQFAKLSGCYVVGSAGSKEKVDLLKNKLGFDEAFNYKEEPDLDAALKRYFGEGIDIYFENVGGKTLDAVLPNMRLHSRIPGLENGPAALVGLFSGRNVGKQVVVVARE</sequence>
<dbReference type="InterPro" id="IPR041694">
    <property type="entry name" value="ADH_N_2"/>
</dbReference>
<dbReference type="PANTHER" id="PTHR43205">
    <property type="entry name" value="PROSTAGLANDIN REDUCTASE"/>
    <property type="match status" value="1"/>
</dbReference>
<dbReference type="Gene3D" id="3.40.50.720">
    <property type="entry name" value="NAD(P)-binding Rossmann-like Domain"/>
    <property type="match status" value="1"/>
</dbReference>
<proteinExistence type="predicted"/>
<dbReference type="InterPro" id="IPR011032">
    <property type="entry name" value="GroES-like_sf"/>
</dbReference>
<gene>
    <name evidence="4" type="ORF">V8G54_009873</name>
</gene>
<evidence type="ECO:0000256" key="1">
    <source>
        <dbReference type="ARBA" id="ARBA00023002"/>
    </source>
</evidence>
<dbReference type="GO" id="GO:0032440">
    <property type="term" value="F:2-alkenal reductase [NAD(P)H] activity"/>
    <property type="evidence" value="ECO:0007669"/>
    <property type="project" value="TreeGrafter"/>
</dbReference>
<evidence type="ECO:0000313" key="4">
    <source>
        <dbReference type="EMBL" id="WVZ16891.1"/>
    </source>
</evidence>
<keyword evidence="5" id="KW-1185">Reference proteome</keyword>
<dbReference type="Gene3D" id="3.90.180.10">
    <property type="entry name" value="Medium-chain alcohol dehydrogenases, catalytic domain"/>
    <property type="match status" value="1"/>
</dbReference>
<name>A0AAQ3S5W3_VIGMU</name>
<dbReference type="Pfam" id="PF16884">
    <property type="entry name" value="ADH_N_2"/>
    <property type="match status" value="1"/>
</dbReference>
<protein>
    <recommendedName>
        <fullName evidence="6">2-alkenal reductase (NADP(+)-dependent)</fullName>
    </recommendedName>
</protein>
<organism evidence="4 5">
    <name type="scientific">Vigna mungo</name>
    <name type="common">Black gram</name>
    <name type="synonym">Phaseolus mungo</name>
    <dbReference type="NCBI Taxonomy" id="3915"/>
    <lineage>
        <taxon>Eukaryota</taxon>
        <taxon>Viridiplantae</taxon>
        <taxon>Streptophyta</taxon>
        <taxon>Embryophyta</taxon>
        <taxon>Tracheophyta</taxon>
        <taxon>Spermatophyta</taxon>
        <taxon>Magnoliopsida</taxon>
        <taxon>eudicotyledons</taxon>
        <taxon>Gunneridae</taxon>
        <taxon>Pentapetalae</taxon>
        <taxon>rosids</taxon>
        <taxon>fabids</taxon>
        <taxon>Fabales</taxon>
        <taxon>Fabaceae</taxon>
        <taxon>Papilionoideae</taxon>
        <taxon>50 kb inversion clade</taxon>
        <taxon>NPAAA clade</taxon>
        <taxon>indigoferoid/millettioid clade</taxon>
        <taxon>Phaseoleae</taxon>
        <taxon>Vigna</taxon>
    </lineage>
</organism>
<evidence type="ECO:0008006" key="6">
    <source>
        <dbReference type="Google" id="ProtNLM"/>
    </source>
</evidence>
<feature type="domain" description="Oxidoreductase N-terminal" evidence="3">
    <location>
        <begin position="7"/>
        <end position="62"/>
    </location>
</feature>
<evidence type="ECO:0000313" key="5">
    <source>
        <dbReference type="Proteomes" id="UP001374535"/>
    </source>
</evidence>
<dbReference type="FunFam" id="3.40.50.720:FF:000121">
    <property type="entry name" value="Prostaglandin reductase 2"/>
    <property type="match status" value="1"/>
</dbReference>
<dbReference type="AlphaFoldDB" id="A0AAQ3S5W3"/>
<dbReference type="Proteomes" id="UP001374535">
    <property type="component" value="Chromosome 3"/>
</dbReference>
<dbReference type="InterPro" id="IPR013149">
    <property type="entry name" value="ADH-like_C"/>
</dbReference>
<dbReference type="InterPro" id="IPR036291">
    <property type="entry name" value="NAD(P)-bd_dom_sf"/>
</dbReference>
<dbReference type="InterPro" id="IPR045010">
    <property type="entry name" value="MDR_fam"/>
</dbReference>
<dbReference type="SUPFAM" id="SSF51735">
    <property type="entry name" value="NAD(P)-binding Rossmann-fold domains"/>
    <property type="match status" value="1"/>
</dbReference>
<accession>A0AAQ3S5W3</accession>
<keyword evidence="1" id="KW-0560">Oxidoreductase</keyword>
<dbReference type="PANTHER" id="PTHR43205:SF7">
    <property type="entry name" value="PROSTAGLANDIN REDUCTASE 1"/>
    <property type="match status" value="1"/>
</dbReference>
<evidence type="ECO:0000259" key="3">
    <source>
        <dbReference type="Pfam" id="PF16884"/>
    </source>
</evidence>
<feature type="domain" description="Alcohol dehydrogenase-like C-terminal" evidence="2">
    <location>
        <begin position="219"/>
        <end position="298"/>
    </location>
</feature>
<reference evidence="4 5" key="1">
    <citation type="journal article" date="2023" name="Life. Sci Alliance">
        <title>Evolutionary insights into 3D genome organization and epigenetic landscape of Vigna mungo.</title>
        <authorList>
            <person name="Junaid A."/>
            <person name="Singh B."/>
            <person name="Bhatia S."/>
        </authorList>
    </citation>
    <scope>NUCLEOTIDE SEQUENCE [LARGE SCALE GENOMIC DNA]</scope>
    <source>
        <strain evidence="4">Urdbean</strain>
    </source>
</reference>
<dbReference type="EMBL" id="CP144698">
    <property type="protein sequence ID" value="WVZ16891.1"/>
    <property type="molecule type" value="Genomic_DNA"/>
</dbReference>
<evidence type="ECO:0000259" key="2">
    <source>
        <dbReference type="Pfam" id="PF00107"/>
    </source>
</evidence>